<dbReference type="PANTHER" id="PTHR47700">
    <property type="entry name" value="V CHITINASE, PUTATIVE (AFU_ORTHOLOGUE AFUA_6G13720)-RELATED"/>
    <property type="match status" value="1"/>
</dbReference>
<dbReference type="SMART" id="SM00636">
    <property type="entry name" value="Glyco_18"/>
    <property type="match status" value="1"/>
</dbReference>
<dbReference type="EMBL" id="MU007152">
    <property type="protein sequence ID" value="KAF2416681.1"/>
    <property type="molecule type" value="Genomic_DNA"/>
</dbReference>
<dbReference type="CDD" id="cd00035">
    <property type="entry name" value="ChtBD1"/>
    <property type="match status" value="1"/>
</dbReference>
<dbReference type="PROSITE" id="PS00026">
    <property type="entry name" value="CHIT_BIND_I_1"/>
    <property type="match status" value="1"/>
</dbReference>
<comment type="similarity">
    <text evidence="1">Belongs to the glycosyl hydrolase 18 family. Chitinase class V subfamily.</text>
</comment>
<dbReference type="InterPro" id="IPR017853">
    <property type="entry name" value="GH"/>
</dbReference>
<feature type="signal peptide" evidence="7">
    <location>
        <begin position="1"/>
        <end position="17"/>
    </location>
</feature>
<dbReference type="EC" id="3.2.1.14" evidence="2"/>
<evidence type="ECO:0000256" key="1">
    <source>
        <dbReference type="ARBA" id="ARBA00008682"/>
    </source>
</evidence>
<feature type="disulfide bond" evidence="5">
    <location>
        <begin position="156"/>
        <end position="160"/>
    </location>
</feature>
<dbReference type="InterPro" id="IPR053214">
    <property type="entry name" value="LysM12-like"/>
</dbReference>
<dbReference type="SMART" id="SM00270">
    <property type="entry name" value="ChtBD1"/>
    <property type="match status" value="1"/>
</dbReference>
<feature type="disulfide bond" evidence="5">
    <location>
        <begin position="138"/>
        <end position="152"/>
    </location>
</feature>
<sequence>MGKPLLCIVLLFTLVVASPARKELENTCTNPSINPFDHSVKDPASLQQSICPNPVSKNILFTASASGADEDDYTCGPDRPCRNGACCEKASNVCKFGPQACGTNGQSPNDNCWSNCDAFAECGKYAKTPGLKCPLNVCCSQYGFCGMKADFCQEACQSNCEQPGSGASGGDVQKRIIGYYEGWKHDQACAGMGINDIPFDALTHVVFSFGYISPGDYNVVPMDNLPAKLFADFTKQKEKNRDVKYMIALGGWTFNDNFTATQPVFHDIVSSPANRAVFISNLISFLKYYAFDGVDIDWVIVHHVASSNNANPSQEYPGARDRGGHPEDGVNFTIFLKELRGALDAVGEYVVSFTIPTSYWYLRHFDLAAVDHVDFVNIMSYDLHGVWDGDNPIGRHVWAHTNLTEIKEAMDLLWRNNVPASKLNLGIGFYGRSFELDTPGCDTPGCGFKSGAQPGPCSDASGVLSFREIRDIISQKQLTPYHDEANAIKYIVWDQTQWVSYDDEETIRAKIDLGNKLGLGGLLIWAIDQDDDELTALNAVIHPKTIKATSKKSDWNDLSLQDCYVTECGGKCDKVGFLKLTEQPCGKAKAVTRRSSEKNSQLCCPAAAMPDAKKCTWRGEAPSCNGRCHDGEAMLQMNRWGNGKYCEDGNKAYCCQVPESPSTNCRWTGLGQDCDEKKEAVFSFSGTFLSSLSDVAKYALPGLAGSLLSKALGELDLDARKLYCCPKDYLKEWKNCRWYGKPGSCFDNHCPAGRHVQFTDSPYGLGESCFPRMERNRVFCCEPQDGKSKFLPVPLKDLFPNPPQGDDVKVDHELKVDTSKGSGKDTPNEAPFGFYVLASPGEIQTSVRRDHGSHWDVFNCKDAHSEEMQTVQMVCTDTSENSNCGKISRGRGVPGTILEMPDGCGPSKYAVARSMVPSENQTLPLHLRKRSFTELPVVYDLQFDYEWSRVPQEYGETQLRVDFSNEEGYWDNIVAAAADKSRKKMKKRSLDDVGGNHKRWLEEEWRDDYHLDKISLEHLHKRWFGKDVIDWLSGFLGRGVKVDSSLSSRFKEKFTAILLHEKYQCQLEFGKLEAILDVRASASVDITTTFDLSQSFLYFKNKGEIEAIFRLDAKGKAVFDSGNFELANVPIPGAGFRIPKILSVGPSFRLYASANAEVNLAGSLEARVKVAKWDIYQTYPIANEKYEPDSKSKAIDAGVNKIGLVEPSFDARFATNGNIEAHLKPALSFGIEIHPQWKVGGNTKVELLIDSYVRVEASAEFDNKDNSCPFQYGIFAGGKVVAQAEAPERFRWGKKAFELAHIERAIVEGGSCPKSSSARWTAEPPTGTNASLTLLKRDKTYGPVFRLPRTRSFCPEKQPSKGTKCEEISGDIEGSGLRRRSPFAYEECGDYSPLARSLFHLFKRDRKDKFVCGTDKTPDGFNIKTGTYHNSGQMRSRQPKLKTFTSSSAGCTDYTLRETTAEDYDAATYRPKVCTEHVLEWHLLTDFFDQLGDPACDYMLETWVNIPEFTIPTYPATMSMPPAEWVGAPLPATRNNVLGFQLLEGSMNNRKEKIWQGSDAVGMVALKKGIKGGTSSSYAARSKALKSVRDVILAVKYMQVTEVNTLLVNQAAGIRDMLHDLETVHIPPRWAAHAPTKPAYVSQGLKGKWETYMRRHGATSATKVKTLFTDVDTLFKTEVKRLSDMRAGPPPKPEGPDERSFRENVAKLSTELGNMKTNPWTNPFANF</sequence>
<dbReference type="InterPro" id="IPR029070">
    <property type="entry name" value="Chitinase_insertion_sf"/>
</dbReference>
<dbReference type="PROSITE" id="PS51910">
    <property type="entry name" value="GH18_2"/>
    <property type="match status" value="1"/>
</dbReference>
<gene>
    <name evidence="10" type="ORF">EJ08DRAFT_666620</name>
</gene>
<keyword evidence="4" id="KW-0843">Virulence</keyword>
<dbReference type="Gene3D" id="3.30.60.10">
    <property type="entry name" value="Endochitinase-like"/>
    <property type="match status" value="1"/>
</dbReference>
<comment type="caution">
    <text evidence="10">The sequence shown here is derived from an EMBL/GenBank/DDBJ whole genome shotgun (WGS) entry which is preliminary data.</text>
</comment>
<proteinExistence type="inferred from homology"/>
<feature type="domain" description="GH18" evidence="9">
    <location>
        <begin position="174"/>
        <end position="544"/>
    </location>
</feature>
<keyword evidence="7" id="KW-0732">Signal</keyword>
<feature type="region of interest" description="Disordered" evidence="6">
    <location>
        <begin position="1681"/>
        <end position="1703"/>
    </location>
</feature>
<dbReference type="InterPro" id="IPR018371">
    <property type="entry name" value="Chitin-binding_1_CS"/>
</dbReference>
<evidence type="ECO:0000256" key="5">
    <source>
        <dbReference type="PROSITE-ProRule" id="PRU00261"/>
    </source>
</evidence>
<dbReference type="SUPFAM" id="SSF51445">
    <property type="entry name" value="(Trans)glycosidases"/>
    <property type="match status" value="1"/>
</dbReference>
<evidence type="ECO:0000256" key="6">
    <source>
        <dbReference type="SAM" id="MobiDB-lite"/>
    </source>
</evidence>
<dbReference type="GO" id="GO:0005975">
    <property type="term" value="P:carbohydrate metabolic process"/>
    <property type="evidence" value="ECO:0007669"/>
    <property type="project" value="InterPro"/>
</dbReference>
<dbReference type="OrthoDB" id="73875at2759"/>
<name>A0A9P4NE45_9PEZI</name>
<dbReference type="InterPro" id="IPR001223">
    <property type="entry name" value="Glyco_hydro18_cat"/>
</dbReference>
<accession>A0A9P4NE45</accession>
<dbReference type="PANTHER" id="PTHR47700:SF2">
    <property type="entry name" value="CHITINASE"/>
    <property type="match status" value="1"/>
</dbReference>
<dbReference type="SUPFAM" id="SSF54556">
    <property type="entry name" value="Chitinase insertion domain"/>
    <property type="match status" value="1"/>
</dbReference>
<evidence type="ECO:0000256" key="7">
    <source>
        <dbReference type="SAM" id="SignalP"/>
    </source>
</evidence>
<dbReference type="Proteomes" id="UP000800235">
    <property type="component" value="Unassembled WGS sequence"/>
</dbReference>
<dbReference type="InterPro" id="IPR011583">
    <property type="entry name" value="Chitinase_II/V-like_cat"/>
</dbReference>
<evidence type="ECO:0000313" key="10">
    <source>
        <dbReference type="EMBL" id="KAF2416681.1"/>
    </source>
</evidence>
<reference evidence="10" key="1">
    <citation type="journal article" date="2020" name="Stud. Mycol.">
        <title>101 Dothideomycetes genomes: a test case for predicting lifestyles and emergence of pathogens.</title>
        <authorList>
            <person name="Haridas S."/>
            <person name="Albert R."/>
            <person name="Binder M."/>
            <person name="Bloem J."/>
            <person name="Labutti K."/>
            <person name="Salamov A."/>
            <person name="Andreopoulos B."/>
            <person name="Baker S."/>
            <person name="Barry K."/>
            <person name="Bills G."/>
            <person name="Bluhm B."/>
            <person name="Cannon C."/>
            <person name="Castanera R."/>
            <person name="Culley D."/>
            <person name="Daum C."/>
            <person name="Ezra D."/>
            <person name="Gonzalez J."/>
            <person name="Henrissat B."/>
            <person name="Kuo A."/>
            <person name="Liang C."/>
            <person name="Lipzen A."/>
            <person name="Lutzoni F."/>
            <person name="Magnuson J."/>
            <person name="Mondo S."/>
            <person name="Nolan M."/>
            <person name="Ohm R."/>
            <person name="Pangilinan J."/>
            <person name="Park H.-J."/>
            <person name="Ramirez L."/>
            <person name="Alfaro M."/>
            <person name="Sun H."/>
            <person name="Tritt A."/>
            <person name="Yoshinaga Y."/>
            <person name="Zwiers L.-H."/>
            <person name="Turgeon B."/>
            <person name="Goodwin S."/>
            <person name="Spatafora J."/>
            <person name="Crous P."/>
            <person name="Grigoriev I."/>
        </authorList>
    </citation>
    <scope>NUCLEOTIDE SEQUENCE</scope>
    <source>
        <strain evidence="10">CBS 130266</strain>
    </source>
</reference>
<comment type="caution">
    <text evidence="5">Lacks conserved residue(s) required for the propagation of feature annotation.</text>
</comment>
<evidence type="ECO:0000259" key="9">
    <source>
        <dbReference type="PROSITE" id="PS51910"/>
    </source>
</evidence>
<dbReference type="InterPro" id="IPR036861">
    <property type="entry name" value="Endochitinase-like_sf"/>
</dbReference>
<organism evidence="10 11">
    <name type="scientific">Tothia fuscella</name>
    <dbReference type="NCBI Taxonomy" id="1048955"/>
    <lineage>
        <taxon>Eukaryota</taxon>
        <taxon>Fungi</taxon>
        <taxon>Dikarya</taxon>
        <taxon>Ascomycota</taxon>
        <taxon>Pezizomycotina</taxon>
        <taxon>Dothideomycetes</taxon>
        <taxon>Pleosporomycetidae</taxon>
        <taxon>Venturiales</taxon>
        <taxon>Cylindrosympodiaceae</taxon>
        <taxon>Tothia</taxon>
    </lineage>
</organism>
<evidence type="ECO:0000256" key="4">
    <source>
        <dbReference type="ARBA" id="ARBA00023026"/>
    </source>
</evidence>
<keyword evidence="3 5" id="KW-0147">Chitin-binding</keyword>
<evidence type="ECO:0000259" key="8">
    <source>
        <dbReference type="PROSITE" id="PS50941"/>
    </source>
</evidence>
<dbReference type="Pfam" id="PF00704">
    <property type="entry name" value="Glyco_hydro_18"/>
    <property type="match status" value="1"/>
</dbReference>
<keyword evidence="11" id="KW-1185">Reference proteome</keyword>
<protein>
    <recommendedName>
        <fullName evidence="2">chitinase</fullName>
        <ecNumber evidence="2">3.2.1.14</ecNumber>
    </recommendedName>
</protein>
<dbReference type="SUPFAM" id="SSF57016">
    <property type="entry name" value="Plant lectins/antimicrobial peptides"/>
    <property type="match status" value="1"/>
</dbReference>
<dbReference type="GO" id="GO:0008061">
    <property type="term" value="F:chitin binding"/>
    <property type="evidence" value="ECO:0007669"/>
    <property type="project" value="UniProtKB-UniRule"/>
</dbReference>
<dbReference type="GO" id="GO:0008843">
    <property type="term" value="F:endochitinase activity"/>
    <property type="evidence" value="ECO:0007669"/>
    <property type="project" value="UniProtKB-EC"/>
</dbReference>
<dbReference type="Gene3D" id="3.20.20.80">
    <property type="entry name" value="Glycosidases"/>
    <property type="match status" value="1"/>
</dbReference>
<keyword evidence="5" id="KW-1015">Disulfide bond</keyword>
<dbReference type="PROSITE" id="PS50941">
    <property type="entry name" value="CHIT_BIND_I_2"/>
    <property type="match status" value="1"/>
</dbReference>
<feature type="domain" description="Chitin-binding type-1" evidence="8">
    <location>
        <begin position="119"/>
        <end position="162"/>
    </location>
</feature>
<dbReference type="InterPro" id="IPR001002">
    <property type="entry name" value="Chitin-bd_1"/>
</dbReference>
<feature type="disulfide bond" evidence="5">
    <location>
        <begin position="133"/>
        <end position="145"/>
    </location>
</feature>
<feature type="chain" id="PRO_5040188179" description="chitinase" evidence="7">
    <location>
        <begin position="18"/>
        <end position="1727"/>
    </location>
</feature>
<dbReference type="Gene3D" id="3.10.50.10">
    <property type="match status" value="1"/>
</dbReference>
<feature type="compositionally biased region" description="Basic and acidic residues" evidence="6">
    <location>
        <begin position="1694"/>
        <end position="1703"/>
    </location>
</feature>
<evidence type="ECO:0000256" key="2">
    <source>
        <dbReference type="ARBA" id="ARBA00012729"/>
    </source>
</evidence>
<evidence type="ECO:0000256" key="3">
    <source>
        <dbReference type="ARBA" id="ARBA00022669"/>
    </source>
</evidence>
<dbReference type="Pfam" id="PF00187">
    <property type="entry name" value="Chitin_bind_1"/>
    <property type="match status" value="1"/>
</dbReference>
<evidence type="ECO:0000313" key="11">
    <source>
        <dbReference type="Proteomes" id="UP000800235"/>
    </source>
</evidence>